<dbReference type="Gene3D" id="3.30.70.100">
    <property type="match status" value="1"/>
</dbReference>
<sequence>MKKEVFLEGVKCAGCADTVQEKFSAIKGVESVEFDLVAKIAIIESQTEIDTETLNTALAETNYSVVSD</sequence>
<dbReference type="InterPro" id="IPR006121">
    <property type="entry name" value="HMA_dom"/>
</dbReference>
<evidence type="ECO:0000313" key="2">
    <source>
        <dbReference type="EMBL" id="MDO5457783.1"/>
    </source>
</evidence>
<dbReference type="PROSITE" id="PS50846">
    <property type="entry name" value="HMA_2"/>
    <property type="match status" value="1"/>
</dbReference>
<dbReference type="Pfam" id="PF00403">
    <property type="entry name" value="HMA"/>
    <property type="match status" value="1"/>
</dbReference>
<dbReference type="AlphaFoldDB" id="A0AA43UD72"/>
<keyword evidence="3" id="KW-1185">Reference proteome</keyword>
<comment type="caution">
    <text evidence="2">The sequence shown here is derived from an EMBL/GenBank/DDBJ whole genome shotgun (WGS) entry which is preliminary data.</text>
</comment>
<feature type="domain" description="HMA" evidence="1">
    <location>
        <begin position="1"/>
        <end position="66"/>
    </location>
</feature>
<dbReference type="GO" id="GO:0046872">
    <property type="term" value="F:metal ion binding"/>
    <property type="evidence" value="ECO:0007669"/>
    <property type="project" value="InterPro"/>
</dbReference>
<dbReference type="InterPro" id="IPR036163">
    <property type="entry name" value="HMA_dom_sf"/>
</dbReference>
<dbReference type="EMBL" id="JAUNQW010000025">
    <property type="protein sequence ID" value="MDO5457783.1"/>
    <property type="molecule type" value="Genomic_DNA"/>
</dbReference>
<dbReference type="SUPFAM" id="SSF55008">
    <property type="entry name" value="HMA, heavy metal-associated domain"/>
    <property type="match status" value="1"/>
</dbReference>
<dbReference type="Proteomes" id="UP001171751">
    <property type="component" value="Unassembled WGS sequence"/>
</dbReference>
<proteinExistence type="predicted"/>
<accession>A0AA43UD72</accession>
<organism evidence="2 3">
    <name type="scientific">Atopococcus tabaci</name>
    <dbReference type="NCBI Taxonomy" id="269774"/>
    <lineage>
        <taxon>Bacteria</taxon>
        <taxon>Bacillati</taxon>
        <taxon>Bacillota</taxon>
        <taxon>Bacilli</taxon>
        <taxon>Lactobacillales</taxon>
        <taxon>Carnobacteriaceae</taxon>
        <taxon>Atopococcus</taxon>
    </lineage>
</organism>
<protein>
    <submittedName>
        <fullName evidence="2">Heavy metal-associated domain-containing protein</fullName>
    </submittedName>
</protein>
<reference evidence="2" key="1">
    <citation type="submission" date="2023-07" db="EMBL/GenBank/DDBJ databases">
        <title>Between Cages and Wild: Unraveling the Impact of Captivity on Animal Microbiomes and Antimicrobial Resistance.</title>
        <authorList>
            <person name="Schmartz G.P."/>
            <person name="Rehner J."/>
            <person name="Schuff M.J."/>
            <person name="Becker S.L."/>
            <person name="Kravczyk M."/>
            <person name="Gurevich A."/>
            <person name="Francke R."/>
            <person name="Mueller R."/>
            <person name="Keller V."/>
            <person name="Keller A."/>
        </authorList>
    </citation>
    <scope>NUCLEOTIDE SEQUENCE</scope>
    <source>
        <strain evidence="2">S39M_St_73</strain>
    </source>
</reference>
<dbReference type="CDD" id="cd00371">
    <property type="entry name" value="HMA"/>
    <property type="match status" value="1"/>
</dbReference>
<gene>
    <name evidence="2" type="ORF">Q4F26_05490</name>
</gene>
<evidence type="ECO:0000313" key="3">
    <source>
        <dbReference type="Proteomes" id="UP001171751"/>
    </source>
</evidence>
<name>A0AA43UD72_9LACT</name>
<evidence type="ECO:0000259" key="1">
    <source>
        <dbReference type="PROSITE" id="PS50846"/>
    </source>
</evidence>